<evidence type="ECO:0000313" key="2">
    <source>
        <dbReference type="Proteomes" id="UP000664277"/>
    </source>
</evidence>
<name>A0A8J7PKV3_9BACT</name>
<reference evidence="1" key="1">
    <citation type="submission" date="2021-02" db="EMBL/GenBank/DDBJ databases">
        <title>Genome-Resolved Metagenomics of a Microbial Community Performing Photosynthetic Biological Nutrient Removal.</title>
        <authorList>
            <person name="Mcdaniel E.A."/>
        </authorList>
    </citation>
    <scope>NUCLEOTIDE SEQUENCE</scope>
    <source>
        <strain evidence="1">UWPOB_OBS1</strain>
    </source>
</reference>
<accession>A0A8J7PKV3</accession>
<evidence type="ECO:0000313" key="1">
    <source>
        <dbReference type="EMBL" id="MBN8660555.1"/>
    </source>
</evidence>
<gene>
    <name evidence="1" type="ORF">J0M35_09350</name>
</gene>
<dbReference type="AlphaFoldDB" id="A0A8J7PKV3"/>
<sequence length="301" mass="33540">MYLFVSWTSPALAIDRPSDYTLPLPIDFLRAPKVSSYADLSKSALDLAASLGIDDELRRLEALSKEPPASRDRLEMLVLKQALSEQIMSQGFEVRSVISKIDTEIADSDDLQALLEERRDRAVRLNSIANFVSGGVTGILGSSFNLGGIDKRVDDSIDLSDGVVQSGLALLALKQQRGEKRIASGLPNMLSRVLGSKPAVEYPETVWNFLNAVPNAGSETRTRRQIMMEHWRRLGLIDRNRRDKTAEDERLKTIVGTKPQSKVSIDLLDARSAMLHDLRAMVSEMDNYLLELTLFLKTIKI</sequence>
<protein>
    <submittedName>
        <fullName evidence="1">Uncharacterized protein</fullName>
    </submittedName>
</protein>
<comment type="caution">
    <text evidence="1">The sequence shown here is derived from an EMBL/GenBank/DDBJ whole genome shotgun (WGS) entry which is preliminary data.</text>
</comment>
<organism evidence="1 2">
    <name type="scientific">Candidatus Obscuribacter phosphatis</name>
    <dbReference type="NCBI Taxonomy" id="1906157"/>
    <lineage>
        <taxon>Bacteria</taxon>
        <taxon>Bacillati</taxon>
        <taxon>Candidatus Melainabacteria</taxon>
        <taxon>Candidatus Obscuribacterales</taxon>
        <taxon>Candidatus Obscuribacteraceae</taxon>
        <taxon>Candidatus Obscuribacter</taxon>
    </lineage>
</organism>
<proteinExistence type="predicted"/>
<dbReference type="Proteomes" id="UP000664277">
    <property type="component" value="Unassembled WGS sequence"/>
</dbReference>
<dbReference type="EMBL" id="JAFLCK010000011">
    <property type="protein sequence ID" value="MBN8660555.1"/>
    <property type="molecule type" value="Genomic_DNA"/>
</dbReference>